<dbReference type="RefSeq" id="WP_206725319.1">
    <property type="nucleotide sequence ID" value="NZ_CP071090.1"/>
</dbReference>
<protein>
    <submittedName>
        <fullName evidence="1">Uncharacterized protein</fullName>
    </submittedName>
</protein>
<sequence length="237" mass="27005">MKITLTKKVDQFKRTRKNGVLLKKDRFERKHGRPLARPSKPFTIRHKGIKVKVYLVPAPKQSRGDVIVVPRVHHYFGFLDHVDQERLSNGELWFTLHFDCISAVWFLQNAQRMAQPNFRFDQMAQDAGSCLIEVSLERAQLASINQRILGTQGPKPIQQVQVGTWWHLGEVSSPVPDSVVATKYLPHFFSTDPTTVFTSSWDVATRLCLMEVPPLQVLQALVATSHPGDLAQRYPGR</sequence>
<evidence type="ECO:0000313" key="1">
    <source>
        <dbReference type="EMBL" id="QSQ23748.1"/>
    </source>
</evidence>
<dbReference type="Proteomes" id="UP000662747">
    <property type="component" value="Chromosome"/>
</dbReference>
<dbReference type="EMBL" id="CP071090">
    <property type="protein sequence ID" value="QSQ23748.1"/>
    <property type="molecule type" value="Genomic_DNA"/>
</dbReference>
<name>A0ABX7NYF9_9BACT</name>
<reference evidence="1 2" key="1">
    <citation type="submission" date="2021-02" db="EMBL/GenBank/DDBJ databases">
        <title>De Novo genome assembly of isolated myxobacteria.</title>
        <authorList>
            <person name="Stevens D.C."/>
        </authorList>
    </citation>
    <scope>NUCLEOTIDE SEQUENCE [LARGE SCALE GENOMIC DNA]</scope>
    <source>
        <strain evidence="2">SCPEA02</strain>
    </source>
</reference>
<proteinExistence type="predicted"/>
<gene>
    <name evidence="1" type="ORF">JY651_01810</name>
</gene>
<organism evidence="1 2">
    <name type="scientific">Pyxidicoccus parkwayensis</name>
    <dbReference type="NCBI Taxonomy" id="2813578"/>
    <lineage>
        <taxon>Bacteria</taxon>
        <taxon>Pseudomonadati</taxon>
        <taxon>Myxococcota</taxon>
        <taxon>Myxococcia</taxon>
        <taxon>Myxococcales</taxon>
        <taxon>Cystobacterineae</taxon>
        <taxon>Myxococcaceae</taxon>
        <taxon>Pyxidicoccus</taxon>
    </lineage>
</organism>
<keyword evidence="2" id="KW-1185">Reference proteome</keyword>
<evidence type="ECO:0000313" key="2">
    <source>
        <dbReference type="Proteomes" id="UP000662747"/>
    </source>
</evidence>
<accession>A0ABX7NYF9</accession>